<dbReference type="GO" id="GO:0008168">
    <property type="term" value="F:methyltransferase activity"/>
    <property type="evidence" value="ECO:0007669"/>
    <property type="project" value="UniProtKB-KW"/>
</dbReference>
<dbReference type="CDD" id="cd02440">
    <property type="entry name" value="AdoMet_MTases"/>
    <property type="match status" value="1"/>
</dbReference>
<dbReference type="AlphaFoldDB" id="A0A5C6CQQ0"/>
<evidence type="ECO:0000259" key="1">
    <source>
        <dbReference type="Pfam" id="PF13847"/>
    </source>
</evidence>
<organism evidence="2 3">
    <name type="scientific">Novipirellula galeiformis</name>
    <dbReference type="NCBI Taxonomy" id="2528004"/>
    <lineage>
        <taxon>Bacteria</taxon>
        <taxon>Pseudomonadati</taxon>
        <taxon>Planctomycetota</taxon>
        <taxon>Planctomycetia</taxon>
        <taxon>Pirellulales</taxon>
        <taxon>Pirellulaceae</taxon>
        <taxon>Novipirellula</taxon>
    </lineage>
</organism>
<reference evidence="2 3" key="1">
    <citation type="submission" date="2019-02" db="EMBL/GenBank/DDBJ databases">
        <title>Deep-cultivation of Planctomycetes and their phenomic and genomic characterization uncovers novel biology.</title>
        <authorList>
            <person name="Wiegand S."/>
            <person name="Jogler M."/>
            <person name="Boedeker C."/>
            <person name="Pinto D."/>
            <person name="Vollmers J."/>
            <person name="Rivas-Marin E."/>
            <person name="Kohn T."/>
            <person name="Peeters S.H."/>
            <person name="Heuer A."/>
            <person name="Rast P."/>
            <person name="Oberbeckmann S."/>
            <person name="Bunk B."/>
            <person name="Jeske O."/>
            <person name="Meyerdierks A."/>
            <person name="Storesund J.E."/>
            <person name="Kallscheuer N."/>
            <person name="Luecker S."/>
            <person name="Lage O.M."/>
            <person name="Pohl T."/>
            <person name="Merkel B.J."/>
            <person name="Hornburger P."/>
            <person name="Mueller R.-W."/>
            <person name="Bruemmer F."/>
            <person name="Labrenz M."/>
            <person name="Spormann A.M."/>
            <person name="Op Den Camp H."/>
            <person name="Overmann J."/>
            <person name="Amann R."/>
            <person name="Jetten M.S.M."/>
            <person name="Mascher T."/>
            <person name="Medema M.H."/>
            <person name="Devos D.P."/>
            <person name="Kaster A.-K."/>
            <person name="Ovreas L."/>
            <person name="Rohde M."/>
            <person name="Galperin M.Y."/>
            <person name="Jogler C."/>
        </authorList>
    </citation>
    <scope>NUCLEOTIDE SEQUENCE [LARGE SCALE GENOMIC DNA]</scope>
    <source>
        <strain evidence="2 3">Pla52o</strain>
    </source>
</reference>
<name>A0A5C6CQQ0_9BACT</name>
<dbReference type="PANTHER" id="PTHR43861">
    <property type="entry name" value="TRANS-ACONITATE 2-METHYLTRANSFERASE-RELATED"/>
    <property type="match status" value="1"/>
</dbReference>
<dbReference type="PANTHER" id="PTHR43861:SF1">
    <property type="entry name" value="TRANS-ACONITATE 2-METHYLTRANSFERASE"/>
    <property type="match status" value="1"/>
</dbReference>
<dbReference type="EMBL" id="SJPT01000001">
    <property type="protein sequence ID" value="TWU26870.1"/>
    <property type="molecule type" value="Genomic_DNA"/>
</dbReference>
<keyword evidence="2" id="KW-0489">Methyltransferase</keyword>
<comment type="caution">
    <text evidence="2">The sequence shown here is derived from an EMBL/GenBank/DDBJ whole genome shotgun (WGS) entry which is preliminary data.</text>
</comment>
<dbReference type="RefSeq" id="WP_231612057.1">
    <property type="nucleotide sequence ID" value="NZ_SJPT01000001.1"/>
</dbReference>
<dbReference type="GO" id="GO:0032259">
    <property type="term" value="P:methylation"/>
    <property type="evidence" value="ECO:0007669"/>
    <property type="project" value="UniProtKB-KW"/>
</dbReference>
<protein>
    <submittedName>
        <fullName evidence="2">C-methyltransferase CouO</fullName>
        <ecNumber evidence="2">2.1.1.-</ecNumber>
    </submittedName>
</protein>
<dbReference type="Gene3D" id="3.40.50.150">
    <property type="entry name" value="Vaccinia Virus protein VP39"/>
    <property type="match status" value="1"/>
</dbReference>
<proteinExistence type="predicted"/>
<feature type="domain" description="Methyltransferase" evidence="1">
    <location>
        <begin position="44"/>
        <end position="161"/>
    </location>
</feature>
<evidence type="ECO:0000313" key="3">
    <source>
        <dbReference type="Proteomes" id="UP000316304"/>
    </source>
</evidence>
<sequence>MTLSRTLEPETMDGLDEAVAYLEMNHSAVNRCFVDDLFAGGSTGPRVIDLGCGPAILSIEIASRAPTIEVMGIDLSGEMLDLAKIEIDLAGMLYQISLHQADAKSMEPYEDEIADTVVSNSLLHHLENPASTIKTAMRLVKTEGRVFIRDLMRPDTEAALERLVQLHAGDENEVAQQLLRQSLHAALTLDEIRKIAQACGIDPDCVQSTSDRHWTIDWTRP</sequence>
<dbReference type="Pfam" id="PF13847">
    <property type="entry name" value="Methyltransf_31"/>
    <property type="match status" value="1"/>
</dbReference>
<dbReference type="EC" id="2.1.1.-" evidence="2"/>
<keyword evidence="3" id="KW-1185">Reference proteome</keyword>
<gene>
    <name evidence="2" type="primary">couO</name>
    <name evidence="2" type="ORF">Pla52o_07250</name>
</gene>
<accession>A0A5C6CQQ0</accession>
<keyword evidence="2" id="KW-0808">Transferase</keyword>
<dbReference type="Proteomes" id="UP000316304">
    <property type="component" value="Unassembled WGS sequence"/>
</dbReference>
<dbReference type="SUPFAM" id="SSF53335">
    <property type="entry name" value="S-adenosyl-L-methionine-dependent methyltransferases"/>
    <property type="match status" value="1"/>
</dbReference>
<dbReference type="InterPro" id="IPR025714">
    <property type="entry name" value="Methyltranfer_dom"/>
</dbReference>
<evidence type="ECO:0000313" key="2">
    <source>
        <dbReference type="EMBL" id="TWU26870.1"/>
    </source>
</evidence>
<dbReference type="InterPro" id="IPR029063">
    <property type="entry name" value="SAM-dependent_MTases_sf"/>
</dbReference>